<dbReference type="EMBL" id="FQUQ01000002">
    <property type="protein sequence ID" value="SHF27407.1"/>
    <property type="molecule type" value="Genomic_DNA"/>
</dbReference>
<dbReference type="AlphaFoldDB" id="A0A1M5ABC1"/>
<proteinExistence type="predicted"/>
<protein>
    <submittedName>
        <fullName evidence="1">Uncharacterized protein</fullName>
    </submittedName>
</protein>
<dbReference type="STRING" id="288992.SAMN04488522_102666"/>
<organism evidence="1 2">
    <name type="scientific">Pedobacter caeni</name>
    <dbReference type="NCBI Taxonomy" id="288992"/>
    <lineage>
        <taxon>Bacteria</taxon>
        <taxon>Pseudomonadati</taxon>
        <taxon>Bacteroidota</taxon>
        <taxon>Sphingobacteriia</taxon>
        <taxon>Sphingobacteriales</taxon>
        <taxon>Sphingobacteriaceae</taxon>
        <taxon>Pedobacter</taxon>
    </lineage>
</organism>
<evidence type="ECO:0000313" key="1">
    <source>
        <dbReference type="EMBL" id="SHF27407.1"/>
    </source>
</evidence>
<reference evidence="2" key="1">
    <citation type="submission" date="2016-11" db="EMBL/GenBank/DDBJ databases">
        <authorList>
            <person name="Varghese N."/>
            <person name="Submissions S."/>
        </authorList>
    </citation>
    <scope>NUCLEOTIDE SEQUENCE [LARGE SCALE GENOMIC DNA]</scope>
    <source>
        <strain evidence="2">DSM 16990</strain>
    </source>
</reference>
<accession>A0A1M5ABC1</accession>
<gene>
    <name evidence="1" type="ORF">SAMN04488522_102666</name>
</gene>
<keyword evidence="2" id="KW-1185">Reference proteome</keyword>
<name>A0A1M5ABC1_9SPHI</name>
<sequence length="55" mass="5970">MVFRVRNTTDIYQTILNDALNVAAGVTSAAFLQSGRSLYCLRGKNEDSSYGLNGP</sequence>
<dbReference type="Proteomes" id="UP000184287">
    <property type="component" value="Unassembled WGS sequence"/>
</dbReference>
<evidence type="ECO:0000313" key="2">
    <source>
        <dbReference type="Proteomes" id="UP000184287"/>
    </source>
</evidence>